<keyword evidence="3" id="KW-1003">Cell membrane</keyword>
<evidence type="ECO:0000256" key="1">
    <source>
        <dbReference type="ARBA" id="ARBA00004651"/>
    </source>
</evidence>
<feature type="transmembrane region" description="Helical" evidence="9">
    <location>
        <begin position="237"/>
        <end position="261"/>
    </location>
</feature>
<evidence type="ECO:0000256" key="5">
    <source>
        <dbReference type="ARBA" id="ARBA00022970"/>
    </source>
</evidence>
<evidence type="ECO:0000256" key="8">
    <source>
        <dbReference type="ARBA" id="ARBA00037998"/>
    </source>
</evidence>
<evidence type="ECO:0000256" key="2">
    <source>
        <dbReference type="ARBA" id="ARBA00022448"/>
    </source>
</evidence>
<dbReference type="InterPro" id="IPR001851">
    <property type="entry name" value="ABC_transp_permease"/>
</dbReference>
<comment type="similarity">
    <text evidence="8">Belongs to the binding-protein-dependent transport system permease family. LivHM subfamily.</text>
</comment>
<protein>
    <submittedName>
        <fullName evidence="10">Urea ABC transporter, permease protein UrtB</fullName>
    </submittedName>
</protein>
<feature type="transmembrane region" description="Helical" evidence="9">
    <location>
        <begin position="210"/>
        <end position="231"/>
    </location>
</feature>
<keyword evidence="5" id="KW-0029">Amino-acid transport</keyword>
<dbReference type="Proteomes" id="UP000005387">
    <property type="component" value="Unassembled WGS sequence"/>
</dbReference>
<dbReference type="PANTHER" id="PTHR11795:SF447">
    <property type="entry name" value="ABC TRANSPORTER PERMEASE PROTEIN"/>
    <property type="match status" value="1"/>
</dbReference>
<feature type="transmembrane region" description="Helical" evidence="9">
    <location>
        <begin position="20"/>
        <end position="42"/>
    </location>
</feature>
<comment type="subcellular location">
    <subcellularLocation>
        <location evidence="1">Cell membrane</location>
        <topology evidence="1">Multi-pass membrane protein</topology>
    </subcellularLocation>
</comment>
<evidence type="ECO:0000256" key="7">
    <source>
        <dbReference type="ARBA" id="ARBA00023136"/>
    </source>
</evidence>
<evidence type="ECO:0000256" key="6">
    <source>
        <dbReference type="ARBA" id="ARBA00022989"/>
    </source>
</evidence>
<proteinExistence type="inferred from homology"/>
<organism evidence="10 11">
    <name type="scientific">Paenibacillus curdlanolyticus YK9</name>
    <dbReference type="NCBI Taxonomy" id="717606"/>
    <lineage>
        <taxon>Bacteria</taxon>
        <taxon>Bacillati</taxon>
        <taxon>Bacillota</taxon>
        <taxon>Bacilli</taxon>
        <taxon>Bacillales</taxon>
        <taxon>Paenibacillaceae</taxon>
        <taxon>Paenibacillus</taxon>
    </lineage>
</organism>
<evidence type="ECO:0000256" key="4">
    <source>
        <dbReference type="ARBA" id="ARBA00022692"/>
    </source>
</evidence>
<feature type="transmembrane region" description="Helical" evidence="9">
    <location>
        <begin position="273"/>
        <end position="294"/>
    </location>
</feature>
<dbReference type="AlphaFoldDB" id="E0I941"/>
<gene>
    <name evidence="10" type="ORF">PaecuDRAFT_2175</name>
</gene>
<dbReference type="eggNOG" id="COG0559">
    <property type="taxonomic scope" value="Bacteria"/>
</dbReference>
<dbReference type="Pfam" id="PF02653">
    <property type="entry name" value="BPD_transp_2"/>
    <property type="match status" value="1"/>
</dbReference>
<dbReference type="CDD" id="cd06582">
    <property type="entry name" value="TM_PBP1_LivH_like"/>
    <property type="match status" value="1"/>
</dbReference>
<keyword evidence="11" id="KW-1185">Reference proteome</keyword>
<dbReference type="InterPro" id="IPR017779">
    <property type="entry name" value="ABC_UrtB_bac"/>
</dbReference>
<keyword evidence="2" id="KW-0813">Transport</keyword>
<dbReference type="GO" id="GO:0005886">
    <property type="term" value="C:plasma membrane"/>
    <property type="evidence" value="ECO:0007669"/>
    <property type="project" value="UniProtKB-SubCell"/>
</dbReference>
<name>E0I941_9BACL</name>
<dbReference type="GO" id="GO:0006865">
    <property type="term" value="P:amino acid transport"/>
    <property type="evidence" value="ECO:0007669"/>
    <property type="project" value="UniProtKB-KW"/>
</dbReference>
<keyword evidence="6 9" id="KW-1133">Transmembrane helix</keyword>
<keyword evidence="4 9" id="KW-0812">Transmembrane</keyword>
<sequence>MELWGEIMELYVTQLFNGLSVSSILLLIALGLAITFGLMNVINMAHGELIMIGAYATYVTQNIFKSALPDSLFNWYFVLSIPVSFGIAFLFGLLLEASLIRHLYGRPLDSLLATWGVGLALQQLARSIFGAPNVGVTSPTWLDGGLTVMTGVVLPYKRLFIIGLVIVCLFAMYLYIYRSHAGRNMRAVMQNRDMAACLGISTRRVDAMTFAIGSGIAGIAGCALTLIGPIGPSLGTYYIVDAFMVVVLGGVGKLIGTLFGAIGIGMTNTLFEYWTNASLGKVLVFICIVAFLQWRPKGFVAMRSRSLD</sequence>
<dbReference type="GO" id="GO:0022857">
    <property type="term" value="F:transmembrane transporter activity"/>
    <property type="evidence" value="ECO:0007669"/>
    <property type="project" value="InterPro"/>
</dbReference>
<evidence type="ECO:0000313" key="10">
    <source>
        <dbReference type="EMBL" id="EFM10925.1"/>
    </source>
</evidence>
<feature type="transmembrane region" description="Helical" evidence="9">
    <location>
        <begin position="159"/>
        <end position="177"/>
    </location>
</feature>
<evidence type="ECO:0000256" key="3">
    <source>
        <dbReference type="ARBA" id="ARBA00022475"/>
    </source>
</evidence>
<accession>E0I941</accession>
<evidence type="ECO:0000313" key="11">
    <source>
        <dbReference type="Proteomes" id="UP000005387"/>
    </source>
</evidence>
<evidence type="ECO:0000256" key="9">
    <source>
        <dbReference type="SAM" id="Phobius"/>
    </source>
</evidence>
<dbReference type="PANTHER" id="PTHR11795">
    <property type="entry name" value="BRANCHED-CHAIN AMINO ACID TRANSPORT SYSTEM PERMEASE PROTEIN LIVH"/>
    <property type="match status" value="1"/>
</dbReference>
<dbReference type="EMBL" id="AEDD01000005">
    <property type="protein sequence ID" value="EFM10925.1"/>
    <property type="molecule type" value="Genomic_DNA"/>
</dbReference>
<reference evidence="10 11" key="1">
    <citation type="submission" date="2010-07" db="EMBL/GenBank/DDBJ databases">
        <title>The draft genome of Paenibacillus curdlanolyticus YK9.</title>
        <authorList>
            <consortium name="US DOE Joint Genome Institute (JGI-PGF)"/>
            <person name="Lucas S."/>
            <person name="Copeland A."/>
            <person name="Lapidus A."/>
            <person name="Cheng J.-F."/>
            <person name="Bruce D."/>
            <person name="Goodwin L."/>
            <person name="Pitluck S."/>
            <person name="Land M.L."/>
            <person name="Hauser L."/>
            <person name="Chang Y.-J."/>
            <person name="Jeffries C."/>
            <person name="Anderson I.J."/>
            <person name="Johnson E."/>
            <person name="Loganathan U."/>
            <person name="Mulhopadhyay B."/>
            <person name="Kyrpides N."/>
            <person name="Woyke T.J."/>
        </authorList>
    </citation>
    <scope>NUCLEOTIDE SEQUENCE [LARGE SCALE GENOMIC DNA]</scope>
    <source>
        <strain evidence="10 11">YK9</strain>
    </source>
</reference>
<keyword evidence="7 9" id="KW-0472">Membrane</keyword>
<dbReference type="NCBIfam" id="TIGR03409">
    <property type="entry name" value="urea_trans_UrtB"/>
    <property type="match status" value="1"/>
</dbReference>
<dbReference type="InterPro" id="IPR052157">
    <property type="entry name" value="BCAA_transport_permease"/>
</dbReference>
<dbReference type="STRING" id="717606.PaecuDRAFT_2175"/>
<feature type="transmembrane region" description="Helical" evidence="9">
    <location>
        <begin position="74"/>
        <end position="95"/>
    </location>
</feature>